<proteinExistence type="predicted"/>
<reference evidence="1" key="1">
    <citation type="journal article" date="2010" name="ISME J.">
        <title>Metagenome of the Mediterranean deep chlorophyll maximum studied by direct and fosmid library 454 pyrosequencing.</title>
        <authorList>
            <person name="Ghai R."/>
            <person name="Martin-Cuadrado A.B."/>
            <person name="Molto A.G."/>
            <person name="Heredia I.G."/>
            <person name="Cabrera R."/>
            <person name="Martin J."/>
            <person name="Verdu M."/>
            <person name="Deschamps P."/>
            <person name="Moreira D."/>
            <person name="Lopez-Garcia P."/>
            <person name="Mira A."/>
            <person name="Rodriguez-Valera F."/>
        </authorList>
    </citation>
    <scope>NUCLEOTIDE SEQUENCE</scope>
</reference>
<organism evidence="1">
    <name type="scientific">uncultured archaeon MedDCM-OCT-S04-C140</name>
    <dbReference type="NCBI Taxonomy" id="743085"/>
    <lineage>
        <taxon>Archaea</taxon>
        <taxon>environmental samples</taxon>
    </lineage>
</organism>
<dbReference type="EMBL" id="GU942959">
    <property type="protein sequence ID" value="ADD92966.1"/>
    <property type="molecule type" value="Genomic_DNA"/>
</dbReference>
<protein>
    <submittedName>
        <fullName evidence="1">Uncharacterized protein</fullName>
    </submittedName>
</protein>
<dbReference type="AlphaFoldDB" id="D6PB65"/>
<accession>D6PB65</accession>
<name>D6PB65_9ARCH</name>
<sequence>MLNTLMGGLDHVLPKVWNAFFPNPDGRHFLYELQMWLQRPCQFETKIGGKEVDLSKATSSTKVESREYDVVKDSDKCKAS</sequence>
<evidence type="ECO:0000313" key="1">
    <source>
        <dbReference type="EMBL" id="ADD92966.1"/>
    </source>
</evidence>